<dbReference type="InterPro" id="IPR011639">
    <property type="entry name" value="MethylTrfase_TaqI-like_dom"/>
</dbReference>
<feature type="domain" description="MmeI-like target recognition" evidence="7">
    <location>
        <begin position="537"/>
        <end position="723"/>
    </location>
</feature>
<comment type="catalytic activity">
    <reaction evidence="5">
        <text>a 2'-deoxyadenosine in DNA + S-adenosyl-L-methionine = an N(6)-methyl-2'-deoxyadenosine in DNA + S-adenosyl-L-homocysteine + H(+)</text>
        <dbReference type="Rhea" id="RHEA:15197"/>
        <dbReference type="Rhea" id="RHEA-COMP:12418"/>
        <dbReference type="Rhea" id="RHEA-COMP:12419"/>
        <dbReference type="ChEBI" id="CHEBI:15378"/>
        <dbReference type="ChEBI" id="CHEBI:57856"/>
        <dbReference type="ChEBI" id="CHEBI:59789"/>
        <dbReference type="ChEBI" id="CHEBI:90615"/>
        <dbReference type="ChEBI" id="CHEBI:90616"/>
        <dbReference type="EC" id="2.1.1.72"/>
    </reaction>
</comment>
<keyword evidence="2" id="KW-0489">Methyltransferase</keyword>
<dbReference type="InterPro" id="IPR002052">
    <property type="entry name" value="DNA_methylase_N6_adenine_CS"/>
</dbReference>
<dbReference type="PANTHER" id="PTHR33841:SF1">
    <property type="entry name" value="DNA METHYLTRANSFERASE A"/>
    <property type="match status" value="1"/>
</dbReference>
<protein>
    <recommendedName>
        <fullName evidence="1">site-specific DNA-methyltransferase (adenine-specific)</fullName>
        <ecNumber evidence="1">2.1.1.72</ecNumber>
    </recommendedName>
</protein>
<name>A0A0C2A1F4_9BACT</name>
<accession>A0A0C2A1F4</accession>
<gene>
    <name evidence="8" type="ORF">DB30_03511</name>
</gene>
<evidence type="ECO:0000256" key="2">
    <source>
        <dbReference type="ARBA" id="ARBA00022603"/>
    </source>
</evidence>
<dbReference type="Pfam" id="PF20466">
    <property type="entry name" value="MmeI_TRD"/>
    <property type="match status" value="1"/>
</dbReference>
<dbReference type="SUPFAM" id="SSF53335">
    <property type="entry name" value="S-adenosyl-L-methionine-dependent methyltransferases"/>
    <property type="match status" value="1"/>
</dbReference>
<dbReference type="InterPro" id="IPR046820">
    <property type="entry name" value="MmeI_TRD"/>
</dbReference>
<dbReference type="EMBL" id="JMCC02000028">
    <property type="protein sequence ID" value="KIG17198.1"/>
    <property type="molecule type" value="Genomic_DNA"/>
</dbReference>
<reference evidence="8 9" key="1">
    <citation type="submission" date="2014-12" db="EMBL/GenBank/DDBJ databases">
        <title>Genome assembly of Enhygromyxa salina DSM 15201.</title>
        <authorList>
            <person name="Sharma G."/>
            <person name="Subramanian S."/>
        </authorList>
    </citation>
    <scope>NUCLEOTIDE SEQUENCE [LARGE SCALE GENOMIC DNA]</scope>
    <source>
        <strain evidence="8 9">DSM 15201</strain>
    </source>
</reference>
<evidence type="ECO:0000256" key="5">
    <source>
        <dbReference type="ARBA" id="ARBA00047942"/>
    </source>
</evidence>
<evidence type="ECO:0000259" key="6">
    <source>
        <dbReference type="Pfam" id="PF07669"/>
    </source>
</evidence>
<organism evidence="8 9">
    <name type="scientific">Enhygromyxa salina</name>
    <dbReference type="NCBI Taxonomy" id="215803"/>
    <lineage>
        <taxon>Bacteria</taxon>
        <taxon>Pseudomonadati</taxon>
        <taxon>Myxococcota</taxon>
        <taxon>Polyangia</taxon>
        <taxon>Nannocystales</taxon>
        <taxon>Nannocystaceae</taxon>
        <taxon>Enhygromyxa</taxon>
    </lineage>
</organism>
<dbReference type="EC" id="2.1.1.72" evidence="1"/>
<dbReference type="PANTHER" id="PTHR33841">
    <property type="entry name" value="DNA METHYLTRANSFERASE YEEA-RELATED"/>
    <property type="match status" value="1"/>
</dbReference>
<dbReference type="Gene3D" id="3.40.50.150">
    <property type="entry name" value="Vaccinia Virus protein VP39"/>
    <property type="match status" value="1"/>
</dbReference>
<dbReference type="AlphaFoldDB" id="A0A0C2A1F4"/>
<dbReference type="RefSeq" id="WP_052548515.1">
    <property type="nucleotide sequence ID" value="NZ_JMCC02000028.1"/>
</dbReference>
<dbReference type="GO" id="GO:0003676">
    <property type="term" value="F:nucleic acid binding"/>
    <property type="evidence" value="ECO:0007669"/>
    <property type="project" value="InterPro"/>
</dbReference>
<dbReference type="GO" id="GO:0032259">
    <property type="term" value="P:methylation"/>
    <property type="evidence" value="ECO:0007669"/>
    <property type="project" value="UniProtKB-KW"/>
</dbReference>
<dbReference type="Pfam" id="PF07669">
    <property type="entry name" value="Eco57I"/>
    <property type="match status" value="1"/>
</dbReference>
<feature type="domain" description="Type II methyltransferase M.TaqI-like" evidence="6">
    <location>
        <begin position="213"/>
        <end position="447"/>
    </location>
</feature>
<keyword evidence="3" id="KW-0808">Transferase</keyword>
<keyword evidence="4" id="KW-0949">S-adenosyl-L-methionine</keyword>
<evidence type="ECO:0000313" key="8">
    <source>
        <dbReference type="EMBL" id="KIG17198.1"/>
    </source>
</evidence>
<evidence type="ECO:0000259" key="7">
    <source>
        <dbReference type="Pfam" id="PF20466"/>
    </source>
</evidence>
<dbReference type="Proteomes" id="UP000031599">
    <property type="component" value="Unassembled WGS sequence"/>
</dbReference>
<proteinExistence type="predicted"/>
<sequence>MSVLPAAEAMTLLRGVAADPREGESARLHAERLTLVLRLLFLFLADARGLLGGELSRLHARLRQASPATRPASAWPRLMDLFAELHERRGGRLFGPDRLALLATAAPCDATVLALLDCLCASAHAEVELLGRVYETMRSPKERRRTSTHYTPRELADQIAACALEPVANERDLASLRVCDPAMGSGVLLLAALRWLGARQGVGDHGSSIALTNLFGVDEDPDAVELGKLSLWLETHAGALGFDCFDHALRCGDSLIGLSVEQLRRLHWDVERPAEIPSAATQIVERALARCASVREQLGGLAPEQRGAALRQAAVDLGPARALADQVIQAFSCSTKLRARADARARVLDRIGQLGGPDQGGVRPFHWWLEFPELGSRGFDVIIGNPPFLGKNGILAKRGRPYLDWLKLQHPGSHGNADYAAHFFRRANLLLGDDGGTIGLVATNTIGQGDTRTTGLAALVADGVQIYTAVEHLEWPGAANVTVSIVHLARGVAGIAPRLNGRAVACIDSRLRPCAERADPVPLAANAKLAFIGTYVLGRGFVLTPAQRDELIAKDPRNAERIRPYIGGEQVNTSPTQAANRFAIDFEQLSLAEASAWPMLLEIVRREVKPRRDKLGDNADGRRRKAYWWQHGRATPSLHAALAPLSRCLVTSLVNKHLVFAFQPARRLFSHKLCVFPLDSHAAFAVLQSRVHAAWAWLLSSTMRNAGINYSPSDCFGCFALPTFGPKLELAGERLERARGQYMLDANVGLTKIYNALADPGVQAPKVQELRALHVQVDRAVLAAYGWGDIAVPEYLGPRAAFDREVIDRLFALNAARSGG</sequence>
<dbReference type="GO" id="GO:0006304">
    <property type="term" value="P:DNA modification"/>
    <property type="evidence" value="ECO:0007669"/>
    <property type="project" value="InterPro"/>
</dbReference>
<comment type="caution">
    <text evidence="8">The sequence shown here is derived from an EMBL/GenBank/DDBJ whole genome shotgun (WGS) entry which is preliminary data.</text>
</comment>
<evidence type="ECO:0000256" key="4">
    <source>
        <dbReference type="ARBA" id="ARBA00022691"/>
    </source>
</evidence>
<evidence type="ECO:0000256" key="1">
    <source>
        <dbReference type="ARBA" id="ARBA00011900"/>
    </source>
</evidence>
<evidence type="ECO:0000256" key="3">
    <source>
        <dbReference type="ARBA" id="ARBA00022679"/>
    </source>
</evidence>
<dbReference type="PROSITE" id="PS00092">
    <property type="entry name" value="N6_MTASE"/>
    <property type="match status" value="1"/>
</dbReference>
<dbReference type="GO" id="GO:0009007">
    <property type="term" value="F:site-specific DNA-methyltransferase (adenine-specific) activity"/>
    <property type="evidence" value="ECO:0007669"/>
    <property type="project" value="UniProtKB-EC"/>
</dbReference>
<dbReference type="PRINTS" id="PR00507">
    <property type="entry name" value="N12N6MTFRASE"/>
</dbReference>
<dbReference type="InterPro" id="IPR029063">
    <property type="entry name" value="SAM-dependent_MTases_sf"/>
</dbReference>
<dbReference type="InterPro" id="IPR050953">
    <property type="entry name" value="N4_N6_ade-DNA_methylase"/>
</dbReference>
<evidence type="ECO:0000313" key="9">
    <source>
        <dbReference type="Proteomes" id="UP000031599"/>
    </source>
</evidence>